<dbReference type="Proteomes" id="UP000295707">
    <property type="component" value="Unassembled WGS sequence"/>
</dbReference>
<proteinExistence type="inferred from homology"/>
<sequence length="491" mass="55436">MIRVLAVCLAFWLCGCDSPPDSGAIRFALATVPSGLDPRYASDAASERINRLLYARLVDFDEQFRPVASLARWERLAPDHYRFFLRKQGRMFHDGTRLEARDVAATYRSVLDPATASPHYGALELIKRIEVIDPDTLDFYLDQPAPLFPAWMTVGIVPAAAIEKGLPLHHRPLGSGPFRFVNWPQAGRLELARVSDGQRLVFEQVHDPTMRVLKLLRGEVDLLQNDLPPELIDWLDGHDNIQVARRNGSNFSYLGFQMQDPASGKLQVRRAVALAIDRDAIIHYVFRGAARKASALLPPEHWAGVSLAGIERDLPRARALLQKAGYSPKNPLRLTYKTSSDPFRIRLATILQQQLAEAGIRVTVSSYDWGTFFGDIKAGRFQLYSLAWVGIKSPDIFRYAFHSMSLPPAGANRGRFSDRQTDELIDAAMQETDLQRQAEIYRRLQQRLLETLPYIPLWFEGQYFAARDNIVGYHLAADGNFDALAQVVRQQ</sequence>
<dbReference type="PROSITE" id="PS51257">
    <property type="entry name" value="PROKAR_LIPOPROTEIN"/>
    <property type="match status" value="1"/>
</dbReference>
<evidence type="ECO:0000256" key="1">
    <source>
        <dbReference type="ARBA" id="ARBA00004196"/>
    </source>
</evidence>
<comment type="caution">
    <text evidence="6">The sequence shown here is derived from an EMBL/GenBank/DDBJ whole genome shotgun (WGS) entry which is preliminary data.</text>
</comment>
<feature type="domain" description="Solute-binding protein family 5" evidence="5">
    <location>
        <begin position="80"/>
        <end position="397"/>
    </location>
</feature>
<evidence type="ECO:0000313" key="6">
    <source>
        <dbReference type="EMBL" id="TCK18394.1"/>
    </source>
</evidence>
<dbReference type="EMBL" id="SMFX01000001">
    <property type="protein sequence ID" value="TCK18394.1"/>
    <property type="molecule type" value="Genomic_DNA"/>
</dbReference>
<keyword evidence="7" id="KW-1185">Reference proteome</keyword>
<organism evidence="6 7">
    <name type="scientific">Thiogranum longum</name>
    <dbReference type="NCBI Taxonomy" id="1537524"/>
    <lineage>
        <taxon>Bacteria</taxon>
        <taxon>Pseudomonadati</taxon>
        <taxon>Pseudomonadota</taxon>
        <taxon>Gammaproteobacteria</taxon>
        <taxon>Chromatiales</taxon>
        <taxon>Ectothiorhodospiraceae</taxon>
        <taxon>Thiogranum</taxon>
    </lineage>
</organism>
<dbReference type="Pfam" id="PF00496">
    <property type="entry name" value="SBP_bac_5"/>
    <property type="match status" value="1"/>
</dbReference>
<reference evidence="6 7" key="1">
    <citation type="submission" date="2019-03" db="EMBL/GenBank/DDBJ databases">
        <title>Genomic Encyclopedia of Type Strains, Phase IV (KMG-IV): sequencing the most valuable type-strain genomes for metagenomic binning, comparative biology and taxonomic classification.</title>
        <authorList>
            <person name="Goeker M."/>
        </authorList>
    </citation>
    <scope>NUCLEOTIDE SEQUENCE [LARGE SCALE GENOMIC DNA]</scope>
    <source>
        <strain evidence="6 7">DSM 19610</strain>
    </source>
</reference>
<dbReference type="PANTHER" id="PTHR30290:SF10">
    <property type="entry name" value="PERIPLASMIC OLIGOPEPTIDE-BINDING PROTEIN-RELATED"/>
    <property type="match status" value="1"/>
</dbReference>
<evidence type="ECO:0000256" key="4">
    <source>
        <dbReference type="ARBA" id="ARBA00022729"/>
    </source>
</evidence>
<dbReference type="InterPro" id="IPR000914">
    <property type="entry name" value="SBP_5_dom"/>
</dbReference>
<gene>
    <name evidence="6" type="ORF">DFR30_1672</name>
</gene>
<dbReference type="AlphaFoldDB" id="A0A4R1H958"/>
<dbReference type="GO" id="GO:0030288">
    <property type="term" value="C:outer membrane-bounded periplasmic space"/>
    <property type="evidence" value="ECO:0007669"/>
    <property type="project" value="UniProtKB-ARBA"/>
</dbReference>
<protein>
    <submittedName>
        <fullName evidence="6">Peptide/nickel transport system substrate-binding protein</fullName>
    </submittedName>
</protein>
<name>A0A4R1H958_9GAMM</name>
<comment type="similarity">
    <text evidence="2">Belongs to the bacterial solute-binding protein 5 family.</text>
</comment>
<dbReference type="PANTHER" id="PTHR30290">
    <property type="entry name" value="PERIPLASMIC BINDING COMPONENT OF ABC TRANSPORTER"/>
    <property type="match status" value="1"/>
</dbReference>
<keyword evidence="3" id="KW-0813">Transport</keyword>
<evidence type="ECO:0000313" key="7">
    <source>
        <dbReference type="Proteomes" id="UP000295707"/>
    </source>
</evidence>
<dbReference type="GO" id="GO:0043190">
    <property type="term" value="C:ATP-binding cassette (ABC) transporter complex"/>
    <property type="evidence" value="ECO:0007669"/>
    <property type="project" value="InterPro"/>
</dbReference>
<dbReference type="Gene3D" id="3.40.190.10">
    <property type="entry name" value="Periplasmic binding protein-like II"/>
    <property type="match status" value="1"/>
</dbReference>
<keyword evidence="4" id="KW-0732">Signal</keyword>
<dbReference type="GO" id="GO:1904680">
    <property type="term" value="F:peptide transmembrane transporter activity"/>
    <property type="evidence" value="ECO:0007669"/>
    <property type="project" value="TreeGrafter"/>
</dbReference>
<dbReference type="InterPro" id="IPR030678">
    <property type="entry name" value="Peptide/Ni-bd"/>
</dbReference>
<evidence type="ECO:0000256" key="3">
    <source>
        <dbReference type="ARBA" id="ARBA00022448"/>
    </source>
</evidence>
<dbReference type="SUPFAM" id="SSF53850">
    <property type="entry name" value="Periplasmic binding protein-like II"/>
    <property type="match status" value="1"/>
</dbReference>
<dbReference type="PIRSF" id="PIRSF002741">
    <property type="entry name" value="MppA"/>
    <property type="match status" value="1"/>
</dbReference>
<dbReference type="Gene3D" id="3.90.76.10">
    <property type="entry name" value="Dipeptide-binding Protein, Domain 1"/>
    <property type="match status" value="1"/>
</dbReference>
<comment type="subcellular location">
    <subcellularLocation>
        <location evidence="1">Cell envelope</location>
    </subcellularLocation>
</comment>
<dbReference type="GO" id="GO:0015833">
    <property type="term" value="P:peptide transport"/>
    <property type="evidence" value="ECO:0007669"/>
    <property type="project" value="TreeGrafter"/>
</dbReference>
<dbReference type="CDD" id="cd00995">
    <property type="entry name" value="PBP2_NikA_DppA_OppA_like"/>
    <property type="match status" value="1"/>
</dbReference>
<dbReference type="Gene3D" id="3.10.105.10">
    <property type="entry name" value="Dipeptide-binding Protein, Domain 3"/>
    <property type="match status" value="1"/>
</dbReference>
<dbReference type="InterPro" id="IPR039424">
    <property type="entry name" value="SBP_5"/>
</dbReference>
<evidence type="ECO:0000256" key="2">
    <source>
        <dbReference type="ARBA" id="ARBA00005695"/>
    </source>
</evidence>
<evidence type="ECO:0000259" key="5">
    <source>
        <dbReference type="Pfam" id="PF00496"/>
    </source>
</evidence>
<accession>A0A4R1H958</accession>